<evidence type="ECO:0000256" key="1">
    <source>
        <dbReference type="SAM" id="MobiDB-lite"/>
    </source>
</evidence>
<organism evidence="2 3">
    <name type="scientific">Lysobacter antibioticus</name>
    <dbReference type="NCBI Taxonomy" id="84531"/>
    <lineage>
        <taxon>Bacteria</taxon>
        <taxon>Pseudomonadati</taxon>
        <taxon>Pseudomonadota</taxon>
        <taxon>Gammaproteobacteria</taxon>
        <taxon>Lysobacterales</taxon>
        <taxon>Lysobacteraceae</taxon>
        <taxon>Lysobacter</taxon>
    </lineage>
</organism>
<dbReference type="EMBL" id="CP011129">
    <property type="protein sequence ID" value="ALN79960.1"/>
    <property type="molecule type" value="Genomic_DNA"/>
</dbReference>
<evidence type="ECO:0000313" key="2">
    <source>
        <dbReference type="EMBL" id="ALN79960.1"/>
    </source>
</evidence>
<feature type="region of interest" description="Disordered" evidence="1">
    <location>
        <begin position="1"/>
        <end position="26"/>
    </location>
</feature>
<dbReference type="AlphaFoldDB" id="A0A0S2F8S9"/>
<evidence type="ECO:0000313" key="3">
    <source>
        <dbReference type="Proteomes" id="UP000060787"/>
    </source>
</evidence>
<keyword evidence="3" id="KW-1185">Reference proteome</keyword>
<protein>
    <submittedName>
        <fullName evidence="2">Uncharacterized protein</fullName>
    </submittedName>
</protein>
<proteinExistence type="predicted"/>
<name>A0A0S2F8S9_LYSAN</name>
<sequence length="52" mass="5987">MDDINEIGMDGTEPDTFANPEPDIRNRIDTVRAPEPRELIDVGRQEIGKRRH</sequence>
<gene>
    <name evidence="2" type="ORF">LA76x_1808</name>
</gene>
<dbReference type="KEGG" id="lab:LA76x_1808"/>
<dbReference type="Proteomes" id="UP000060787">
    <property type="component" value="Chromosome"/>
</dbReference>
<accession>A0A0S2F8S9</accession>
<reference evidence="2 3" key="1">
    <citation type="journal article" date="2015" name="BMC Genomics">
        <title>Comparative genomics and metabolic profiling of the genus Lysobacter.</title>
        <authorList>
            <person name="de Bruijn I."/>
            <person name="Cheng X."/>
            <person name="de Jager V."/>
            <person name="Exposito R.G."/>
            <person name="Watrous J."/>
            <person name="Patel N."/>
            <person name="Postma J."/>
            <person name="Dorrestein P.C."/>
            <person name="Kobayashi D."/>
            <person name="Raaijmakers J.M."/>
        </authorList>
    </citation>
    <scope>NUCLEOTIDE SEQUENCE [LARGE SCALE GENOMIC DNA]</scope>
    <source>
        <strain evidence="2 3">76</strain>
    </source>
</reference>